<protein>
    <recommendedName>
        <fullName evidence="3">Cas12f1-like TNB domain-containing protein</fullName>
    </recommendedName>
</protein>
<evidence type="ECO:0000259" key="3">
    <source>
        <dbReference type="Pfam" id="PF07282"/>
    </source>
</evidence>
<dbReference type="Pfam" id="PF07282">
    <property type="entry name" value="Cas12f1-like_TNB"/>
    <property type="match status" value="1"/>
</dbReference>
<evidence type="ECO:0000313" key="4">
    <source>
        <dbReference type="EMBL" id="KXS22167.1"/>
    </source>
</evidence>
<reference evidence="4 5" key="1">
    <citation type="journal article" date="2015" name="Genome Biol. Evol.">
        <title>Phylogenomic analyses indicate that early fungi evolved digesting cell walls of algal ancestors of land plants.</title>
        <authorList>
            <person name="Chang Y."/>
            <person name="Wang S."/>
            <person name="Sekimoto S."/>
            <person name="Aerts A.L."/>
            <person name="Choi C."/>
            <person name="Clum A."/>
            <person name="LaButti K.M."/>
            <person name="Lindquist E.A."/>
            <person name="Yee Ngan C."/>
            <person name="Ohm R.A."/>
            <person name="Salamov A.A."/>
            <person name="Grigoriev I.V."/>
            <person name="Spatafora J.W."/>
            <person name="Berbee M.L."/>
        </authorList>
    </citation>
    <scope>NUCLEOTIDE SEQUENCE [LARGE SCALE GENOMIC DNA]</scope>
    <source>
        <strain evidence="4 5">JEL478</strain>
    </source>
</reference>
<dbReference type="EMBL" id="KQ965731">
    <property type="protein sequence ID" value="KXS22167.1"/>
    <property type="molecule type" value="Genomic_DNA"/>
</dbReference>
<dbReference type="GO" id="GO:0003677">
    <property type="term" value="F:DNA binding"/>
    <property type="evidence" value="ECO:0007669"/>
    <property type="project" value="UniProtKB-KW"/>
</dbReference>
<evidence type="ECO:0000256" key="2">
    <source>
        <dbReference type="SAM" id="MobiDB-lite"/>
    </source>
</evidence>
<gene>
    <name evidence="4" type="ORF">M427DRAFT_166337</name>
</gene>
<sequence>MSPNLRRILLPSSLTSSLSRNILGANGKGCTRTGGRRPRCRESQTTYSPQNASFFLRNPLPLWNRFSFPPQMSVLLLPLETPTSGRVPGCRRRLQNRKLLRFLHLIHQARKILLVLIKEYYTSQRCGHCKIGKLFGLKGEDGKVAWTIKRCSCCHLVLNRDSSGASIIAYLAINAMIALGRRPFGFVMPAGSAEAMRYTESLRNVQAPVEES</sequence>
<dbReference type="Proteomes" id="UP000070544">
    <property type="component" value="Unassembled WGS sequence"/>
</dbReference>
<organism evidence="4 5">
    <name type="scientific">Gonapodya prolifera (strain JEL478)</name>
    <name type="common">Monoblepharis prolifera</name>
    <dbReference type="NCBI Taxonomy" id="1344416"/>
    <lineage>
        <taxon>Eukaryota</taxon>
        <taxon>Fungi</taxon>
        <taxon>Fungi incertae sedis</taxon>
        <taxon>Chytridiomycota</taxon>
        <taxon>Chytridiomycota incertae sedis</taxon>
        <taxon>Monoblepharidomycetes</taxon>
        <taxon>Monoblepharidales</taxon>
        <taxon>Gonapodyaceae</taxon>
        <taxon>Gonapodya</taxon>
    </lineage>
</organism>
<name>A0A139AZN3_GONPJ</name>
<proteinExistence type="predicted"/>
<accession>A0A139AZN3</accession>
<dbReference type="InterPro" id="IPR010095">
    <property type="entry name" value="Cas12f1-like_TNB"/>
</dbReference>
<evidence type="ECO:0000313" key="5">
    <source>
        <dbReference type="Proteomes" id="UP000070544"/>
    </source>
</evidence>
<feature type="region of interest" description="Disordered" evidence="2">
    <location>
        <begin position="25"/>
        <end position="44"/>
    </location>
</feature>
<feature type="domain" description="Cas12f1-like TNB" evidence="3">
    <location>
        <begin position="98"/>
        <end position="166"/>
    </location>
</feature>
<keyword evidence="1" id="KW-0238">DNA-binding</keyword>
<dbReference type="AlphaFoldDB" id="A0A139AZN3"/>
<keyword evidence="5" id="KW-1185">Reference proteome</keyword>
<evidence type="ECO:0000256" key="1">
    <source>
        <dbReference type="ARBA" id="ARBA00023125"/>
    </source>
</evidence>